<dbReference type="RefSeq" id="WP_012289336.1">
    <property type="nucleotide sequence ID" value="NZ_VRYN01000007.1"/>
</dbReference>
<evidence type="ECO:0000313" key="2">
    <source>
        <dbReference type="Proteomes" id="UP000296216"/>
    </source>
</evidence>
<dbReference type="InterPro" id="IPR053463">
    <property type="entry name" value="Brz_Regulator"/>
</dbReference>
<protein>
    <submittedName>
        <fullName evidence="1">Transcription regulator Brz (CPxCG-related small zinc finger protein)</fullName>
    </submittedName>
</protein>
<reference evidence="1 2" key="1">
    <citation type="journal article" date="2019" name="Microbiol. Resour. Announc.">
        <title>The Genome Sequence of the Halobacterium salinarum Type Strain Is Closely Related to That of Laboratory Strains NRC-1 and R1.</title>
        <authorList>
            <person name="Pfeiffer F."/>
            <person name="Marchfelder A."/>
            <person name="Habermann B."/>
            <person name="Dyall-Smith M.L."/>
        </authorList>
    </citation>
    <scope>NUCLEOTIDE SEQUENCE [LARGE SCALE GENOMIC DNA]</scope>
    <source>
        <strain evidence="2">ATCC 33171 / DSM 3754 / JCM 8978 / NBRC 102687 / NCIMB 764 / 91-R6</strain>
    </source>
</reference>
<gene>
    <name evidence="1" type="primary">brz</name>
    <name evidence="1" type="ORF">HBSAL_07875</name>
</gene>
<dbReference type="AlphaFoldDB" id="A0A4D6GU45"/>
<dbReference type="GeneID" id="68694179"/>
<dbReference type="EMBL" id="CP038631">
    <property type="protein sequence ID" value="QCC45225.1"/>
    <property type="molecule type" value="Genomic_DNA"/>
</dbReference>
<organism evidence="1 2">
    <name type="scientific">Halobacterium salinarum (strain ATCC 33171 / DSM 3754 / JCM 8978 / NBRC 102687 / NCIMB 764 / 91-R6)</name>
    <dbReference type="NCBI Taxonomy" id="2597657"/>
    <lineage>
        <taxon>Archaea</taxon>
        <taxon>Methanobacteriati</taxon>
        <taxon>Methanobacteriota</taxon>
        <taxon>Stenosarchaea group</taxon>
        <taxon>Halobacteria</taxon>
        <taxon>Halobacteriales</taxon>
        <taxon>Halobacteriaceae</taxon>
        <taxon>Halobacterium</taxon>
    </lineage>
</organism>
<accession>A0A4D6GU45</accession>
<dbReference type="Pfam" id="PF23454">
    <property type="entry name" value="Zn_ribbon_Brz"/>
    <property type="match status" value="1"/>
</dbReference>
<evidence type="ECO:0000313" key="1">
    <source>
        <dbReference type="EMBL" id="QCC45225.1"/>
    </source>
</evidence>
<sequence length="60" mass="6798">MPITDLHCPRCGSDVKMGLPMGATVKSVTAASRQEPTSDTQKVRTVECRNDHEFFVRFEW</sequence>
<dbReference type="Proteomes" id="UP000296216">
    <property type="component" value="Chromosome"/>
</dbReference>
<dbReference type="NCBIfam" id="NF041795">
    <property type="entry name" value="Brz"/>
    <property type="match status" value="1"/>
</dbReference>
<name>A0A4D6GU45_HALS9</name>
<dbReference type="GeneID" id="89349762"/>
<proteinExistence type="predicted"/>